<name>A0A7X6CZC9_9ACTN</name>
<comment type="caution">
    <text evidence="2">The sequence shown here is derived from an EMBL/GenBank/DDBJ whole genome shotgun (WGS) entry which is preliminary data.</text>
</comment>
<proteinExistence type="predicted"/>
<feature type="transmembrane region" description="Helical" evidence="1">
    <location>
        <begin position="27"/>
        <end position="48"/>
    </location>
</feature>
<reference evidence="2 3" key="1">
    <citation type="submission" date="2020-03" db="EMBL/GenBank/DDBJ databases">
        <title>Draft genome of Streptomyces sp. ventii, isolated from the Axial Seamount in the Pacific Ocean, and resequencing of the two type strains Streptomyces lonarensis strain NCL 716 and Streptomyces bohaiensis strain 11A07.</title>
        <authorList>
            <person name="Loughran R.M."/>
            <person name="Pfannmuller K.M."/>
            <person name="Wasson B.J."/>
            <person name="Deadmond M.C."/>
            <person name="Paddock B.E."/>
            <person name="Koyack M.J."/>
            <person name="Gallegos D.A."/>
            <person name="Mitchell E.A."/>
            <person name="Ushijima B."/>
            <person name="Saw J.H."/>
            <person name="Mcphail K.L."/>
            <person name="Videau P."/>
        </authorList>
    </citation>
    <scope>NUCLEOTIDE SEQUENCE [LARGE SCALE GENOMIC DNA]</scope>
    <source>
        <strain evidence="2 3">NCL716</strain>
    </source>
</reference>
<sequence>MVLLTVVLVSLLVRCLPGGVSRPRDYLRHGAVVSGVVGVVTHALAAVIGGAGSGAVAWGCVAAGCVAFGYAVARPSVRAWAEHRDPG</sequence>
<keyword evidence="3" id="KW-1185">Reference proteome</keyword>
<dbReference type="EMBL" id="JAAVJD010000030">
    <property type="protein sequence ID" value="NJQ05260.1"/>
    <property type="molecule type" value="Genomic_DNA"/>
</dbReference>
<dbReference type="Proteomes" id="UP000578686">
    <property type="component" value="Unassembled WGS sequence"/>
</dbReference>
<keyword evidence="1" id="KW-0812">Transmembrane</keyword>
<organism evidence="2 3">
    <name type="scientific">Streptomyces lonarensis</name>
    <dbReference type="NCBI Taxonomy" id="700599"/>
    <lineage>
        <taxon>Bacteria</taxon>
        <taxon>Bacillati</taxon>
        <taxon>Actinomycetota</taxon>
        <taxon>Actinomycetes</taxon>
        <taxon>Kitasatosporales</taxon>
        <taxon>Streptomycetaceae</taxon>
        <taxon>Streptomyces</taxon>
    </lineage>
</organism>
<evidence type="ECO:0000313" key="3">
    <source>
        <dbReference type="Proteomes" id="UP000578686"/>
    </source>
</evidence>
<keyword evidence="1" id="KW-1133">Transmembrane helix</keyword>
<evidence type="ECO:0000313" key="2">
    <source>
        <dbReference type="EMBL" id="NJQ05260.1"/>
    </source>
</evidence>
<gene>
    <name evidence="2" type="ORF">HCN56_06635</name>
</gene>
<dbReference type="RefSeq" id="WP_167968548.1">
    <property type="nucleotide sequence ID" value="NZ_BHZG01000266.1"/>
</dbReference>
<keyword evidence="1" id="KW-0472">Membrane</keyword>
<accession>A0A7X6CZC9</accession>
<protein>
    <submittedName>
        <fullName evidence="2">Uncharacterized protein</fullName>
    </submittedName>
</protein>
<feature type="transmembrane region" description="Helical" evidence="1">
    <location>
        <begin position="55"/>
        <end position="73"/>
    </location>
</feature>
<evidence type="ECO:0000256" key="1">
    <source>
        <dbReference type="SAM" id="Phobius"/>
    </source>
</evidence>
<dbReference type="AlphaFoldDB" id="A0A7X6CZC9"/>